<gene>
    <name evidence="1" type="ORF">Q5P01_008701</name>
</gene>
<reference evidence="1" key="1">
    <citation type="submission" date="2023-07" db="EMBL/GenBank/DDBJ databases">
        <title>Chromosome-level Genome Assembly of Striped Snakehead (Channa striata).</title>
        <authorList>
            <person name="Liu H."/>
        </authorList>
    </citation>
    <scope>NUCLEOTIDE SEQUENCE</scope>
    <source>
        <strain evidence="1">Gz</strain>
        <tissue evidence="1">Muscle</tissue>
    </source>
</reference>
<evidence type="ECO:0000313" key="1">
    <source>
        <dbReference type="EMBL" id="KAK2848867.1"/>
    </source>
</evidence>
<sequence length="60" mass="6811">MHEQQVYMAVCLAEPRPGWNVTGAEYRSAESSGVFPVMFQLLKCNYDSPKHMDERPFAGC</sequence>
<protein>
    <submittedName>
        <fullName evidence="1">Uncharacterized protein</fullName>
    </submittedName>
</protein>
<evidence type="ECO:0000313" key="2">
    <source>
        <dbReference type="Proteomes" id="UP001187415"/>
    </source>
</evidence>
<comment type="caution">
    <text evidence="1">The sequence shown here is derived from an EMBL/GenBank/DDBJ whole genome shotgun (WGS) entry which is preliminary data.</text>
</comment>
<proteinExistence type="predicted"/>
<organism evidence="1 2">
    <name type="scientific">Channa striata</name>
    <name type="common">Snakehead murrel</name>
    <name type="synonym">Ophicephalus striatus</name>
    <dbReference type="NCBI Taxonomy" id="64152"/>
    <lineage>
        <taxon>Eukaryota</taxon>
        <taxon>Metazoa</taxon>
        <taxon>Chordata</taxon>
        <taxon>Craniata</taxon>
        <taxon>Vertebrata</taxon>
        <taxon>Euteleostomi</taxon>
        <taxon>Actinopterygii</taxon>
        <taxon>Neopterygii</taxon>
        <taxon>Teleostei</taxon>
        <taxon>Neoteleostei</taxon>
        <taxon>Acanthomorphata</taxon>
        <taxon>Anabantaria</taxon>
        <taxon>Anabantiformes</taxon>
        <taxon>Channoidei</taxon>
        <taxon>Channidae</taxon>
        <taxon>Channa</taxon>
    </lineage>
</organism>
<keyword evidence="2" id="KW-1185">Reference proteome</keyword>
<dbReference type="AlphaFoldDB" id="A0AA88SSY1"/>
<dbReference type="EMBL" id="JAUPFM010000006">
    <property type="protein sequence ID" value="KAK2848867.1"/>
    <property type="molecule type" value="Genomic_DNA"/>
</dbReference>
<dbReference type="Proteomes" id="UP001187415">
    <property type="component" value="Unassembled WGS sequence"/>
</dbReference>
<accession>A0AA88SSY1</accession>
<name>A0AA88SSY1_CHASR</name>